<organism evidence="2 3">
    <name type="scientific">Mycena citricolor</name>
    <dbReference type="NCBI Taxonomy" id="2018698"/>
    <lineage>
        <taxon>Eukaryota</taxon>
        <taxon>Fungi</taxon>
        <taxon>Dikarya</taxon>
        <taxon>Basidiomycota</taxon>
        <taxon>Agaricomycotina</taxon>
        <taxon>Agaricomycetes</taxon>
        <taxon>Agaricomycetidae</taxon>
        <taxon>Agaricales</taxon>
        <taxon>Marasmiineae</taxon>
        <taxon>Mycenaceae</taxon>
        <taxon>Mycena</taxon>
    </lineage>
</organism>
<dbReference type="Proteomes" id="UP001295794">
    <property type="component" value="Unassembled WGS sequence"/>
</dbReference>
<feature type="compositionally biased region" description="Low complexity" evidence="1">
    <location>
        <begin position="1264"/>
        <end position="1280"/>
    </location>
</feature>
<feature type="compositionally biased region" description="Polar residues" evidence="1">
    <location>
        <begin position="590"/>
        <end position="608"/>
    </location>
</feature>
<dbReference type="EMBL" id="CAVNYO010000419">
    <property type="protein sequence ID" value="CAK5277165.1"/>
    <property type="molecule type" value="Genomic_DNA"/>
</dbReference>
<protein>
    <submittedName>
        <fullName evidence="2">Uncharacterized protein</fullName>
    </submittedName>
</protein>
<evidence type="ECO:0000313" key="3">
    <source>
        <dbReference type="Proteomes" id="UP001295794"/>
    </source>
</evidence>
<keyword evidence="3" id="KW-1185">Reference proteome</keyword>
<reference evidence="2" key="1">
    <citation type="submission" date="2023-11" db="EMBL/GenBank/DDBJ databases">
        <authorList>
            <person name="De Vega J J."/>
            <person name="De Vega J J."/>
        </authorList>
    </citation>
    <scope>NUCLEOTIDE SEQUENCE</scope>
</reference>
<feature type="region of interest" description="Disordered" evidence="1">
    <location>
        <begin position="590"/>
        <end position="647"/>
    </location>
</feature>
<gene>
    <name evidence="2" type="ORF">MYCIT1_LOCUS26006</name>
</gene>
<feature type="compositionally biased region" description="Low complexity" evidence="1">
    <location>
        <begin position="609"/>
        <end position="628"/>
    </location>
</feature>
<sequence>MSADALDARASPIWDFRRNASNQLVVLCKICADGIERNGALSHRTRHESSQAHKRALQRRNEAVDEAELFLRGASSVDPAQNTTISDKDIADEGLRNLLSSLGGGVSHPYPVPNTEPDYQTDLQLEGASSNSVLGISWNMIQARSDTEFVLSADDRAVASLTNAILQRFDLDAFSDDDENERSENDLDTEPHDDESPSRTQNLDPQSDGLPPPPKRPRGDHEHESEAARLYWHPWEDRITCTLDILMHLPRSVFSQRQLDLFLWLLKVNNIPYVPSIKQMQRLNLGLQKLCGIETIAYNGALGHKYFVNNIAQIIAQEMANPRVRRHLSFYPEDSGSKLSEARQGQRWLNEIPDTQTTPMARLHGHDYYIYEPCMASAAEATAQFVIPTRWFTREGSLFARCWRMIPVASDCGSGWRVIKTVSVDIPASHFFKNFLGFQADAGVYGVPHPSYIIDVVDTNAAQPSVPWTYTNAVLGNPWRAKAKGCRVVSFPMWLYCDDTSGNVSKKWNKHNSFLMTPAGLNRHESQKEFNIHFLCTSNLAPPLEMMDGVVEQLEHGQENGIWAWDIVLQEAVLVIPEVLALLGDNPMQNQDDLQPQRSAGISPATQNASDVGSDGDASSVGAQSDDSLNSTTKSQKKRAAAGKRALETMGQMVTRVKAFMTISRLRQKSETIEHLRSEFITASTTVDKKTQIKQQRTETGIKDTFQQFFVEKLFDSHKNKRGQPARLEALRIQADALPAPDKTMSPVWRIKGLDPHQDTPVEILHVVLLGFVKYLWRDLIQIQIKNKDDKKELLVTRLNSVDTHGLGISPLAGRTLVQYAGSLTGRDFRAIAQVAPFTVYDLVAPECFETWKALSKLVPLIWQPKIDDIEIYLDRLTREIDHFLSCAARWTNRWFNKPKFHILLHLPAHIRRFGPAILFATEAFESFNAIIRSKSVHSNRHAPSRDIAAGFAQGNRVRHLLSGGLFRSNPSQTSNSSQGDWISAGPGPLALVEGTVASYLGLAEDKGRKVGGVSECIDKGVLRRAAETVTAKHIAAWNNQTGLFKSWNRLELLNGDRCGLRSYVLTRRDSQTRVCRLEELLQRPGSVNSISELPDIILLQEATVDPSLGQYGMPRLVLSGRWYITCLEDILCSVNVQHNCIKYKCDTSGSVPVYQERVKTTQTQAQIHHRGDRDDVVLNTAQMRDALYLQTFRIDAPPPNLEMVVHESAAKEISLRQGSKGRTNTPALPSITAARPIPMAARPASMLLPSGARLLSHSSVPIHHPGLPHGSSSLSHSQQ</sequence>
<comment type="caution">
    <text evidence="2">The sequence shown here is derived from an EMBL/GenBank/DDBJ whole genome shotgun (WGS) entry which is preliminary data.</text>
</comment>
<dbReference type="PANTHER" id="PTHR31912:SF34">
    <property type="entry name" value="NOTOCHORD-RELATED PROTEIN"/>
    <property type="match status" value="1"/>
</dbReference>
<feature type="region of interest" description="Disordered" evidence="1">
    <location>
        <begin position="1260"/>
        <end position="1280"/>
    </location>
</feature>
<accession>A0AAD2K3N3</accession>
<feature type="region of interest" description="Disordered" evidence="1">
    <location>
        <begin position="176"/>
        <end position="224"/>
    </location>
</feature>
<name>A0AAD2K3N3_9AGAR</name>
<proteinExistence type="predicted"/>
<dbReference type="PANTHER" id="PTHR31912">
    <property type="entry name" value="IP13529P"/>
    <property type="match status" value="1"/>
</dbReference>
<dbReference type="AlphaFoldDB" id="A0AAD2K3N3"/>
<feature type="compositionally biased region" description="Acidic residues" evidence="1">
    <location>
        <begin position="176"/>
        <end position="193"/>
    </location>
</feature>
<evidence type="ECO:0000313" key="2">
    <source>
        <dbReference type="EMBL" id="CAK5277165.1"/>
    </source>
</evidence>
<evidence type="ECO:0000256" key="1">
    <source>
        <dbReference type="SAM" id="MobiDB-lite"/>
    </source>
</evidence>